<evidence type="ECO:0000313" key="1">
    <source>
        <dbReference type="EMBL" id="MBP2321774.1"/>
    </source>
</evidence>
<dbReference type="Proteomes" id="UP001519332">
    <property type="component" value="Unassembled WGS sequence"/>
</dbReference>
<reference evidence="1 2" key="1">
    <citation type="submission" date="2021-03" db="EMBL/GenBank/DDBJ databases">
        <title>Sequencing the genomes of 1000 actinobacteria strains.</title>
        <authorList>
            <person name="Klenk H.-P."/>
        </authorList>
    </citation>
    <scope>NUCLEOTIDE SEQUENCE [LARGE SCALE GENOMIC DNA]</scope>
    <source>
        <strain evidence="1 2">DSM 46670</strain>
    </source>
</reference>
<gene>
    <name evidence="1" type="ORF">JOF56_002159</name>
</gene>
<dbReference type="EMBL" id="JAGINW010000001">
    <property type="protein sequence ID" value="MBP2321774.1"/>
    <property type="molecule type" value="Genomic_DNA"/>
</dbReference>
<name>A0ABS4TCS6_9PSEU</name>
<evidence type="ECO:0000313" key="2">
    <source>
        <dbReference type="Proteomes" id="UP001519332"/>
    </source>
</evidence>
<keyword evidence="2" id="KW-1185">Reference proteome</keyword>
<comment type="caution">
    <text evidence="1">The sequence shown here is derived from an EMBL/GenBank/DDBJ whole genome shotgun (WGS) entry which is preliminary data.</text>
</comment>
<organism evidence="1 2">
    <name type="scientific">Kibdelosporangium banguiense</name>
    <dbReference type="NCBI Taxonomy" id="1365924"/>
    <lineage>
        <taxon>Bacteria</taxon>
        <taxon>Bacillati</taxon>
        <taxon>Actinomycetota</taxon>
        <taxon>Actinomycetes</taxon>
        <taxon>Pseudonocardiales</taxon>
        <taxon>Pseudonocardiaceae</taxon>
        <taxon>Kibdelosporangium</taxon>
    </lineage>
</organism>
<protein>
    <submittedName>
        <fullName evidence="1">Uncharacterized protein</fullName>
    </submittedName>
</protein>
<sequence>MLKNAKNIARRQELGQRAANIQDGKLVSFLGLYLKIKLCDLGFLIKRILRRIGL</sequence>
<accession>A0ABS4TCS6</accession>
<proteinExistence type="predicted"/>
<dbReference type="RefSeq" id="WP_209636839.1">
    <property type="nucleotide sequence ID" value="NZ_JAGINW010000001.1"/>
</dbReference>